<evidence type="ECO:0000313" key="2">
    <source>
        <dbReference type="Proteomes" id="UP001642464"/>
    </source>
</evidence>
<organism evidence="1 2">
    <name type="scientific">Durusdinium trenchii</name>
    <dbReference type="NCBI Taxonomy" id="1381693"/>
    <lineage>
        <taxon>Eukaryota</taxon>
        <taxon>Sar</taxon>
        <taxon>Alveolata</taxon>
        <taxon>Dinophyceae</taxon>
        <taxon>Suessiales</taxon>
        <taxon>Symbiodiniaceae</taxon>
        <taxon>Durusdinium</taxon>
    </lineage>
</organism>
<dbReference type="Proteomes" id="UP001642464">
    <property type="component" value="Unassembled WGS sequence"/>
</dbReference>
<dbReference type="EMBL" id="CAXAMM010033780">
    <property type="protein sequence ID" value="CAK9071875.1"/>
    <property type="molecule type" value="Genomic_DNA"/>
</dbReference>
<comment type="caution">
    <text evidence="1">The sequence shown here is derived from an EMBL/GenBank/DDBJ whole genome shotgun (WGS) entry which is preliminary data.</text>
</comment>
<name>A0ABP0P752_9DINO</name>
<sequence length="88" mass="10192">MMLQEELEEMEAERAAKERHLQMSQKAVPWVETQFFAMLMAAVVLANSVVIGCPDFGTWDEGEKQKKVGYLVIPVDVYKKWESISWVR</sequence>
<keyword evidence="2" id="KW-1185">Reference proteome</keyword>
<evidence type="ECO:0000313" key="1">
    <source>
        <dbReference type="EMBL" id="CAK9071875.1"/>
    </source>
</evidence>
<reference evidence="1 2" key="1">
    <citation type="submission" date="2024-02" db="EMBL/GenBank/DDBJ databases">
        <authorList>
            <person name="Chen Y."/>
            <person name="Shah S."/>
            <person name="Dougan E. K."/>
            <person name="Thang M."/>
            <person name="Chan C."/>
        </authorList>
    </citation>
    <scope>NUCLEOTIDE SEQUENCE [LARGE SCALE GENOMIC DNA]</scope>
</reference>
<gene>
    <name evidence="1" type="ORF">SCF082_LOCUS35465</name>
</gene>
<evidence type="ECO:0008006" key="3">
    <source>
        <dbReference type="Google" id="ProtNLM"/>
    </source>
</evidence>
<accession>A0ABP0P752</accession>
<proteinExistence type="predicted"/>
<protein>
    <recommendedName>
        <fullName evidence="3">PGG domain-containing protein</fullName>
    </recommendedName>
</protein>